<dbReference type="PANTHER" id="PTHR35848">
    <property type="entry name" value="OXALATE-BINDING PROTEIN"/>
    <property type="match status" value="1"/>
</dbReference>
<reference evidence="3 4" key="2">
    <citation type="submission" date="2018-03" db="EMBL/GenBank/DDBJ databases">
        <title>The ancient ancestry and fast evolution of plastids.</title>
        <authorList>
            <person name="Moore K.R."/>
            <person name="Magnabosco C."/>
            <person name="Momper L."/>
            <person name="Gold D.A."/>
            <person name="Bosak T."/>
            <person name="Fournier G.P."/>
        </authorList>
    </citation>
    <scope>NUCLEOTIDE SEQUENCE [LARGE SCALE GENOMIC DNA]</scope>
    <source>
        <strain evidence="3 4">ULC18</strain>
    </source>
</reference>
<protein>
    <submittedName>
        <fullName evidence="3">Cupin</fullName>
    </submittedName>
</protein>
<dbReference type="InterPro" id="IPR013096">
    <property type="entry name" value="Cupin_2"/>
</dbReference>
<dbReference type="OrthoDB" id="116921at2"/>
<evidence type="ECO:0000256" key="1">
    <source>
        <dbReference type="ARBA" id="ARBA00022723"/>
    </source>
</evidence>
<dbReference type="InterPro" id="IPR051610">
    <property type="entry name" value="GPI/OXD"/>
</dbReference>
<dbReference type="Proteomes" id="UP000239576">
    <property type="component" value="Unassembled WGS sequence"/>
</dbReference>
<sequence length="160" mass="18033">MDQYILTSEEIEQYEGVEKTHFLNENARRRNKSLGDLTGLSGFGFHIIAIQPGYESTELHRHYHEDECVYILEGEAEATIGANTYPVKAGDFIGYRAGGEAHKLKNSGRSLLKCIVVGQRLEHDVGDYPNLKKRIYRNKGLKWNLVDLDNIGEPAAGKKI</sequence>
<keyword evidence="4" id="KW-1185">Reference proteome</keyword>
<name>A0A2T1DVZ8_9CYAN</name>
<feature type="domain" description="Cupin type-2" evidence="2">
    <location>
        <begin position="48"/>
        <end position="117"/>
    </location>
</feature>
<keyword evidence="1" id="KW-0479">Metal-binding</keyword>
<gene>
    <name evidence="3" type="ORF">C7B82_26120</name>
</gene>
<dbReference type="AlphaFoldDB" id="A0A2T1DVZ8"/>
<dbReference type="SUPFAM" id="SSF51182">
    <property type="entry name" value="RmlC-like cupins"/>
    <property type="match status" value="1"/>
</dbReference>
<reference evidence="4" key="1">
    <citation type="submission" date="2018-02" db="EMBL/GenBank/DDBJ databases">
        <authorList>
            <person name="Moore K."/>
            <person name="Momper L."/>
        </authorList>
    </citation>
    <scope>NUCLEOTIDE SEQUENCE [LARGE SCALE GENOMIC DNA]</scope>
    <source>
        <strain evidence="4">ULC18</strain>
    </source>
</reference>
<accession>A0A2T1DVZ8</accession>
<dbReference type="PANTHER" id="PTHR35848:SF9">
    <property type="entry name" value="SLL1358 PROTEIN"/>
    <property type="match status" value="1"/>
</dbReference>
<dbReference type="Pfam" id="PF07883">
    <property type="entry name" value="Cupin_2"/>
    <property type="match status" value="1"/>
</dbReference>
<evidence type="ECO:0000313" key="4">
    <source>
        <dbReference type="Proteomes" id="UP000239576"/>
    </source>
</evidence>
<dbReference type="RefSeq" id="WP_106259927.1">
    <property type="nucleotide sequence ID" value="NZ_CAWNSW010000105.1"/>
</dbReference>
<comment type="caution">
    <text evidence="3">The sequence shown here is derived from an EMBL/GenBank/DDBJ whole genome shotgun (WGS) entry which is preliminary data.</text>
</comment>
<dbReference type="CDD" id="cd02224">
    <property type="entry name" value="cupin_SPO2919-like"/>
    <property type="match status" value="1"/>
</dbReference>
<evidence type="ECO:0000313" key="3">
    <source>
        <dbReference type="EMBL" id="PSB24660.1"/>
    </source>
</evidence>
<evidence type="ECO:0000259" key="2">
    <source>
        <dbReference type="Pfam" id="PF07883"/>
    </source>
</evidence>
<dbReference type="GO" id="GO:0046872">
    <property type="term" value="F:metal ion binding"/>
    <property type="evidence" value="ECO:0007669"/>
    <property type="project" value="UniProtKB-KW"/>
</dbReference>
<dbReference type="InterPro" id="IPR014710">
    <property type="entry name" value="RmlC-like_jellyroll"/>
</dbReference>
<dbReference type="InterPro" id="IPR011051">
    <property type="entry name" value="RmlC_Cupin_sf"/>
</dbReference>
<proteinExistence type="predicted"/>
<dbReference type="Gene3D" id="2.60.120.10">
    <property type="entry name" value="Jelly Rolls"/>
    <property type="match status" value="1"/>
</dbReference>
<dbReference type="EMBL" id="PVWK01000142">
    <property type="protein sequence ID" value="PSB24660.1"/>
    <property type="molecule type" value="Genomic_DNA"/>
</dbReference>
<organism evidence="3 4">
    <name type="scientific">Stenomitos frigidus ULC18</name>
    <dbReference type="NCBI Taxonomy" id="2107698"/>
    <lineage>
        <taxon>Bacteria</taxon>
        <taxon>Bacillati</taxon>
        <taxon>Cyanobacteriota</taxon>
        <taxon>Cyanophyceae</taxon>
        <taxon>Leptolyngbyales</taxon>
        <taxon>Leptolyngbyaceae</taxon>
        <taxon>Stenomitos</taxon>
    </lineage>
</organism>